<evidence type="ECO:0000256" key="1">
    <source>
        <dbReference type="SAM" id="Phobius"/>
    </source>
</evidence>
<feature type="transmembrane region" description="Helical" evidence="1">
    <location>
        <begin position="12"/>
        <end position="29"/>
    </location>
</feature>
<feature type="transmembrane region" description="Helical" evidence="1">
    <location>
        <begin position="35"/>
        <end position="57"/>
    </location>
</feature>
<evidence type="ECO:0000313" key="3">
    <source>
        <dbReference type="Proteomes" id="UP000198734"/>
    </source>
</evidence>
<dbReference type="Pfam" id="PF10990">
    <property type="entry name" value="DUF2809"/>
    <property type="match status" value="1"/>
</dbReference>
<dbReference type="InterPro" id="IPR021257">
    <property type="entry name" value="DUF2809"/>
</dbReference>
<proteinExistence type="predicted"/>
<sequence length="134" mass="15640">MHFTNEPKRIFYVIAVILTIALGLSSRYFNTLPPFIQSHAGDTVWAMMVYFLFRFFFVHRSKYVALYLSVIFCFIVEFSQLYQANWINTIRDTLLGALILGKGFLGKDLLRYCIGIVIAFVVDKWIYPIIAQKH</sequence>
<keyword evidence="1" id="KW-1133">Transmembrane helix</keyword>
<feature type="transmembrane region" description="Helical" evidence="1">
    <location>
        <begin position="109"/>
        <end position="127"/>
    </location>
</feature>
<keyword evidence="1" id="KW-0472">Membrane</keyword>
<dbReference type="STRING" id="126156.SAMN05421670_0058"/>
<keyword evidence="3" id="KW-1185">Reference proteome</keyword>
<accession>A0A1I6B145</accession>
<name>A0A1I6B145_9BACI</name>
<dbReference type="EMBL" id="FOXU01000010">
    <property type="protein sequence ID" value="SFQ74507.1"/>
    <property type="molecule type" value="Genomic_DNA"/>
</dbReference>
<protein>
    <recommendedName>
        <fullName evidence="4">VanZ like family protein</fullName>
    </recommendedName>
</protein>
<keyword evidence="1" id="KW-0812">Transmembrane</keyword>
<evidence type="ECO:0000313" key="2">
    <source>
        <dbReference type="EMBL" id="SFQ74507.1"/>
    </source>
</evidence>
<reference evidence="3" key="1">
    <citation type="submission" date="2016-10" db="EMBL/GenBank/DDBJ databases">
        <authorList>
            <person name="Varghese N."/>
            <person name="Submissions S."/>
        </authorList>
    </citation>
    <scope>NUCLEOTIDE SEQUENCE [LARGE SCALE GENOMIC DNA]</scope>
    <source>
        <strain evidence="3">DSM 11706</strain>
    </source>
</reference>
<evidence type="ECO:0008006" key="4">
    <source>
        <dbReference type="Google" id="ProtNLM"/>
    </source>
</evidence>
<dbReference type="AlphaFoldDB" id="A0A1I6B145"/>
<dbReference type="Proteomes" id="UP000198734">
    <property type="component" value="Unassembled WGS sequence"/>
</dbReference>
<feature type="transmembrane region" description="Helical" evidence="1">
    <location>
        <begin position="64"/>
        <end position="82"/>
    </location>
</feature>
<gene>
    <name evidence="2" type="ORF">SAMN05421670_0058</name>
</gene>
<organism evidence="2 3">
    <name type="scientific">Psychrobacillus psychrotolerans</name>
    <dbReference type="NCBI Taxonomy" id="126156"/>
    <lineage>
        <taxon>Bacteria</taxon>
        <taxon>Bacillati</taxon>
        <taxon>Bacillota</taxon>
        <taxon>Bacilli</taxon>
        <taxon>Bacillales</taxon>
        <taxon>Bacillaceae</taxon>
        <taxon>Psychrobacillus</taxon>
    </lineage>
</organism>